<dbReference type="EMBL" id="AVOT02035066">
    <property type="protein sequence ID" value="MBW0529345.1"/>
    <property type="molecule type" value="Genomic_DNA"/>
</dbReference>
<dbReference type="OrthoDB" id="2506032at2759"/>
<sequence>MGVTLAKKEQSKPDIEILIIILKSLSSITFKNILTPENKTNGYAIYKAIVENFASMEPHNRERVFNEFFYLTSTEESIDNFLTNLKGSLIKLNEIGLCLRGDLIEYNLLSRFLESLIPLKNQLMHNGKNLTPILALNNSKKPQMR</sequence>
<comment type="caution">
    <text evidence="1">The sequence shown here is derived from an EMBL/GenBank/DDBJ whole genome shotgun (WGS) entry which is preliminary data.</text>
</comment>
<organism evidence="1 2">
    <name type="scientific">Austropuccinia psidii MF-1</name>
    <dbReference type="NCBI Taxonomy" id="1389203"/>
    <lineage>
        <taxon>Eukaryota</taxon>
        <taxon>Fungi</taxon>
        <taxon>Dikarya</taxon>
        <taxon>Basidiomycota</taxon>
        <taxon>Pucciniomycotina</taxon>
        <taxon>Pucciniomycetes</taxon>
        <taxon>Pucciniales</taxon>
        <taxon>Sphaerophragmiaceae</taxon>
        <taxon>Austropuccinia</taxon>
    </lineage>
</organism>
<dbReference type="AlphaFoldDB" id="A0A9Q3I7P2"/>
<name>A0A9Q3I7P2_9BASI</name>
<proteinExistence type="predicted"/>
<evidence type="ECO:0000313" key="2">
    <source>
        <dbReference type="Proteomes" id="UP000765509"/>
    </source>
</evidence>
<gene>
    <name evidence="1" type="ORF">O181_069060</name>
</gene>
<accession>A0A9Q3I7P2</accession>
<protein>
    <submittedName>
        <fullName evidence="1">Uncharacterized protein</fullName>
    </submittedName>
</protein>
<reference evidence="1" key="1">
    <citation type="submission" date="2021-03" db="EMBL/GenBank/DDBJ databases">
        <title>Draft genome sequence of rust myrtle Austropuccinia psidii MF-1, a brazilian biotype.</title>
        <authorList>
            <person name="Quecine M.C."/>
            <person name="Pachon D.M.R."/>
            <person name="Bonatelli M.L."/>
            <person name="Correr F.H."/>
            <person name="Franceschini L.M."/>
            <person name="Leite T.F."/>
            <person name="Margarido G.R.A."/>
            <person name="Almeida C.A."/>
            <person name="Ferrarezi J.A."/>
            <person name="Labate C.A."/>
        </authorList>
    </citation>
    <scope>NUCLEOTIDE SEQUENCE</scope>
    <source>
        <strain evidence="1">MF-1</strain>
    </source>
</reference>
<evidence type="ECO:0000313" key="1">
    <source>
        <dbReference type="EMBL" id="MBW0529345.1"/>
    </source>
</evidence>
<keyword evidence="2" id="KW-1185">Reference proteome</keyword>
<dbReference type="Proteomes" id="UP000765509">
    <property type="component" value="Unassembled WGS sequence"/>
</dbReference>